<dbReference type="Gramene" id="Zm00001eb041210_T004">
    <property type="protein sequence ID" value="Zm00001eb041210_P004"/>
    <property type="gene ID" value="Zm00001eb041210"/>
</dbReference>
<dbReference type="InterPro" id="IPR036561">
    <property type="entry name" value="MAM33_sf"/>
</dbReference>
<reference evidence="3" key="1">
    <citation type="submission" date="2015-12" db="EMBL/GenBank/DDBJ databases">
        <title>Update maize B73 reference genome by single molecule sequencing technologies.</title>
        <authorList>
            <consortium name="Maize Genome Sequencing Project"/>
            <person name="Ware D."/>
        </authorList>
    </citation>
    <scope>NUCLEOTIDE SEQUENCE [LARGE SCALE GENOMIC DNA]</scope>
    <source>
        <strain evidence="3">cv. B73</strain>
    </source>
</reference>
<evidence type="ECO:0000256" key="1">
    <source>
        <dbReference type="SAM" id="MobiDB-lite"/>
    </source>
</evidence>
<dbReference type="Gramene" id="Zm00001eb041210_T002">
    <property type="protein sequence ID" value="Zm00001eb041210_P002"/>
    <property type="gene ID" value="Zm00001eb041210"/>
</dbReference>
<dbReference type="Gene3D" id="3.10.280.10">
    <property type="entry name" value="Mitochondrial glycoprotein"/>
    <property type="match status" value="1"/>
</dbReference>
<evidence type="ECO:0000313" key="2">
    <source>
        <dbReference type="EnsemblPlants" id="Zm00001eb041210_P002"/>
    </source>
</evidence>
<name>A0A804LW81_MAIZE</name>
<dbReference type="PANTHER" id="PTHR10826:SF36">
    <property type="entry name" value="OS08G0439900 PROTEIN"/>
    <property type="match status" value="1"/>
</dbReference>
<dbReference type="EnsemblPlants" id="Zm00001eb041210_T004">
    <property type="protein sequence ID" value="Zm00001eb041210_P004"/>
    <property type="gene ID" value="Zm00001eb041210"/>
</dbReference>
<dbReference type="AlphaFoldDB" id="A0A804LW81"/>
<organism evidence="2 3">
    <name type="scientific">Zea mays</name>
    <name type="common">Maize</name>
    <dbReference type="NCBI Taxonomy" id="4577"/>
    <lineage>
        <taxon>Eukaryota</taxon>
        <taxon>Viridiplantae</taxon>
        <taxon>Streptophyta</taxon>
        <taxon>Embryophyta</taxon>
        <taxon>Tracheophyta</taxon>
        <taxon>Spermatophyta</taxon>
        <taxon>Magnoliopsida</taxon>
        <taxon>Liliopsida</taxon>
        <taxon>Poales</taxon>
        <taxon>Poaceae</taxon>
        <taxon>PACMAD clade</taxon>
        <taxon>Panicoideae</taxon>
        <taxon>Andropogonodae</taxon>
        <taxon>Andropogoneae</taxon>
        <taxon>Tripsacinae</taxon>
        <taxon>Zea</taxon>
    </lineage>
</organism>
<dbReference type="Proteomes" id="UP000007305">
    <property type="component" value="Chromosome 1"/>
</dbReference>
<protein>
    <submittedName>
        <fullName evidence="2">Uncharacterized protein</fullName>
    </submittedName>
</protein>
<sequence>MFRNNHETPLPSFPSPRLPSKPPQNPPNPAADERAMALARRLLRLTPYLGTLSLPPPNSHLLRNRTYISDMRRSAFVDRLLRSVRSEISFLDNSAPPPPPPPPKPFTIEDRPGEQWARLRRVFPAAEGEEEEVRVDATLVDGALPPSRSGADTGGPPRMHISVKVEVSKAARPGVALTFECSAWPDEMEVRRVFPVRRGGPAPVQQYVGRQFRLPKSTAPLQTSNPARGNPISSSRLPARANPVHRRTPDFILQSPARANPVFFVGMSSSSGEFGRRRQDNVEVIFPESQVVGSGNPSSVADNTVLASASSASAAADSAALVDKAIAKLPADVRAHATGIWDL</sequence>
<keyword evidence="3" id="KW-1185">Reference proteome</keyword>
<dbReference type="Gramene" id="Zm00001eb041210_T003">
    <property type="protein sequence ID" value="Zm00001eb041210_P003"/>
    <property type="gene ID" value="Zm00001eb041210"/>
</dbReference>
<dbReference type="EnsemblPlants" id="Zm00001eb041210_T003">
    <property type="protein sequence ID" value="Zm00001eb041210_P003"/>
    <property type="gene ID" value="Zm00001eb041210"/>
</dbReference>
<evidence type="ECO:0007829" key="4">
    <source>
        <dbReference type="PeptideAtlas" id="A0A804LW81"/>
    </source>
</evidence>
<keyword evidence="4" id="KW-1267">Proteomics identification</keyword>
<feature type="compositionally biased region" description="Polar residues" evidence="1">
    <location>
        <begin position="219"/>
        <end position="236"/>
    </location>
</feature>
<dbReference type="OrthoDB" id="278212at2759"/>
<dbReference type="EnsemblPlants" id="Zm00001eb041210_T002">
    <property type="protein sequence ID" value="Zm00001eb041210_P002"/>
    <property type="gene ID" value="Zm00001eb041210"/>
</dbReference>
<dbReference type="FunCoup" id="A0A804LW81">
    <property type="interactions" value="339"/>
</dbReference>
<proteinExistence type="evidence at protein level"/>
<dbReference type="PANTHER" id="PTHR10826">
    <property type="entry name" value="COMPLEMENT COMPONENT 1"/>
    <property type="match status" value="1"/>
</dbReference>
<reference evidence="2" key="3">
    <citation type="submission" date="2021-05" db="UniProtKB">
        <authorList>
            <consortium name="EnsemblPlants"/>
        </authorList>
    </citation>
    <scope>IDENTIFICATION</scope>
    <source>
        <strain evidence="2">cv. B73</strain>
    </source>
</reference>
<dbReference type="InterPro" id="IPR003428">
    <property type="entry name" value="MAM33"/>
</dbReference>
<reference evidence="2" key="2">
    <citation type="submission" date="2019-07" db="EMBL/GenBank/DDBJ databases">
        <authorList>
            <person name="Seetharam A."/>
            <person name="Woodhouse M."/>
            <person name="Cannon E."/>
        </authorList>
    </citation>
    <scope>NUCLEOTIDE SEQUENCE [LARGE SCALE GENOMIC DNA]</scope>
    <source>
        <strain evidence="2">cv. B73</strain>
    </source>
</reference>
<feature type="compositionally biased region" description="Pro residues" evidence="1">
    <location>
        <begin position="11"/>
        <end position="29"/>
    </location>
</feature>
<feature type="region of interest" description="Disordered" evidence="1">
    <location>
        <begin position="217"/>
        <end position="243"/>
    </location>
</feature>
<evidence type="ECO:0000313" key="3">
    <source>
        <dbReference type="Proteomes" id="UP000007305"/>
    </source>
</evidence>
<dbReference type="SUPFAM" id="SSF54529">
    <property type="entry name" value="Mitochondrial glycoprotein MAM33-like"/>
    <property type="match status" value="1"/>
</dbReference>
<accession>A0A804LW81</accession>
<feature type="region of interest" description="Disordered" evidence="1">
    <location>
        <begin position="1"/>
        <end position="33"/>
    </location>
</feature>
<dbReference type="GO" id="GO:0005759">
    <property type="term" value="C:mitochondrial matrix"/>
    <property type="evidence" value="ECO:0007669"/>
    <property type="project" value="InterPro"/>
</dbReference>
<gene>
    <name evidence="2" type="primary">LOC100283687</name>
</gene>